<evidence type="ECO:0000313" key="3">
    <source>
        <dbReference type="Proteomes" id="UP000305222"/>
    </source>
</evidence>
<accession>A0A4U3AJW9</accession>
<dbReference type="AlphaFoldDB" id="A0A4U3AJW9"/>
<evidence type="ECO:0000259" key="1">
    <source>
        <dbReference type="Pfam" id="PF01520"/>
    </source>
</evidence>
<feature type="non-terminal residue" evidence="2">
    <location>
        <position position="93"/>
    </location>
</feature>
<dbReference type="Pfam" id="PF01520">
    <property type="entry name" value="Amidase_3"/>
    <property type="match status" value="1"/>
</dbReference>
<dbReference type="SUPFAM" id="SSF53187">
    <property type="entry name" value="Zn-dependent exopeptidases"/>
    <property type="match status" value="1"/>
</dbReference>
<dbReference type="Gene3D" id="3.40.630.40">
    <property type="entry name" value="Zn-dependent exopeptidases"/>
    <property type="match status" value="1"/>
</dbReference>
<sequence length="93" mass="10236">MARYSLHGGHNSIVQGANYGNRKEHIMDRQVKDAVVAKLRALGHTVYDDTDEVGTTQAQNLNNIVSKTNSHDVDLVVSFHLNSYDTNANGVEV</sequence>
<reference evidence="2 3" key="1">
    <citation type="journal article" date="2019" name="Environ. Microbiol.">
        <title>An active ?-lactamase is a part of an orchestrated cell wall stress resistance network of Bacillus subtilis and related rhizosphere species.</title>
        <authorList>
            <person name="Bucher T."/>
            <person name="Keren-Paz A."/>
            <person name="Hausser J."/>
            <person name="Olender T."/>
            <person name="Cytryn E."/>
            <person name="Kolodkin-Gal I."/>
        </authorList>
    </citation>
    <scope>NUCLEOTIDE SEQUENCE [LARGE SCALE GENOMIC DNA]</scope>
    <source>
        <strain evidence="2 3">I5</strain>
    </source>
</reference>
<dbReference type="InterPro" id="IPR002508">
    <property type="entry name" value="MurNAc-LAA_cat"/>
</dbReference>
<proteinExistence type="predicted"/>
<organism evidence="2 3">
    <name type="scientific">Bacillus wiedmannii</name>
    <dbReference type="NCBI Taxonomy" id="1890302"/>
    <lineage>
        <taxon>Bacteria</taxon>
        <taxon>Bacillati</taxon>
        <taxon>Bacillota</taxon>
        <taxon>Bacilli</taxon>
        <taxon>Bacillales</taxon>
        <taxon>Bacillaceae</taxon>
        <taxon>Bacillus</taxon>
        <taxon>Bacillus cereus group</taxon>
    </lineage>
</organism>
<protein>
    <submittedName>
        <fullName evidence="2">N-acetylmuramoyl-L-alanine amidase</fullName>
    </submittedName>
</protein>
<gene>
    <name evidence="2" type="ORF">FC699_28970</name>
</gene>
<comment type="caution">
    <text evidence="2">The sequence shown here is derived from an EMBL/GenBank/DDBJ whole genome shotgun (WGS) entry which is preliminary data.</text>
</comment>
<dbReference type="GO" id="GO:0009253">
    <property type="term" value="P:peptidoglycan catabolic process"/>
    <property type="evidence" value="ECO:0007669"/>
    <property type="project" value="InterPro"/>
</dbReference>
<dbReference type="Proteomes" id="UP000305222">
    <property type="component" value="Unassembled WGS sequence"/>
</dbReference>
<dbReference type="GO" id="GO:0008745">
    <property type="term" value="F:N-acetylmuramoyl-L-alanine amidase activity"/>
    <property type="evidence" value="ECO:0007669"/>
    <property type="project" value="InterPro"/>
</dbReference>
<evidence type="ECO:0000313" key="2">
    <source>
        <dbReference type="EMBL" id="TKI87939.1"/>
    </source>
</evidence>
<dbReference type="EMBL" id="SZON01002334">
    <property type="protein sequence ID" value="TKI87939.1"/>
    <property type="molecule type" value="Genomic_DNA"/>
</dbReference>
<name>A0A4U3AJW9_9BACI</name>
<feature type="domain" description="MurNAc-LAA" evidence="1">
    <location>
        <begin position="7"/>
        <end position="93"/>
    </location>
</feature>